<organism evidence="3 4">
    <name type="scientific">Roseospira goensis</name>
    <dbReference type="NCBI Taxonomy" id="391922"/>
    <lineage>
        <taxon>Bacteria</taxon>
        <taxon>Pseudomonadati</taxon>
        <taxon>Pseudomonadota</taxon>
        <taxon>Alphaproteobacteria</taxon>
        <taxon>Rhodospirillales</taxon>
        <taxon>Rhodospirillaceae</taxon>
        <taxon>Roseospira</taxon>
    </lineage>
</organism>
<name>A0A7W6WIL8_9PROT</name>
<dbReference type="Pfam" id="PF02310">
    <property type="entry name" value="B12-binding"/>
    <property type="match status" value="1"/>
</dbReference>
<feature type="compositionally biased region" description="Gly residues" evidence="1">
    <location>
        <begin position="48"/>
        <end position="61"/>
    </location>
</feature>
<dbReference type="AlphaFoldDB" id="A0A7W6WIL8"/>
<proteinExistence type="predicted"/>
<feature type="compositionally biased region" description="Basic and acidic residues" evidence="1">
    <location>
        <begin position="35"/>
        <end position="45"/>
    </location>
</feature>
<evidence type="ECO:0000313" key="3">
    <source>
        <dbReference type="EMBL" id="MBB4284371.1"/>
    </source>
</evidence>
<dbReference type="InterPro" id="IPR036724">
    <property type="entry name" value="Cobalamin-bd_sf"/>
</dbReference>
<reference evidence="3 4" key="1">
    <citation type="submission" date="2020-08" db="EMBL/GenBank/DDBJ databases">
        <title>Genome sequencing of Purple Non-Sulfur Bacteria from various extreme environments.</title>
        <authorList>
            <person name="Mayer M."/>
        </authorList>
    </citation>
    <scope>NUCLEOTIDE SEQUENCE [LARGE SCALE GENOMIC DNA]</scope>
    <source>
        <strain evidence="3 4">JA135</strain>
    </source>
</reference>
<evidence type="ECO:0000313" key="4">
    <source>
        <dbReference type="Proteomes" id="UP000555728"/>
    </source>
</evidence>
<evidence type="ECO:0000256" key="1">
    <source>
        <dbReference type="SAM" id="MobiDB-lite"/>
    </source>
</evidence>
<dbReference type="PROSITE" id="PS51332">
    <property type="entry name" value="B12_BINDING"/>
    <property type="match status" value="1"/>
</dbReference>
<accession>A0A7W6WIL8</accession>
<feature type="region of interest" description="Disordered" evidence="1">
    <location>
        <begin position="31"/>
        <end position="64"/>
    </location>
</feature>
<dbReference type="Gene3D" id="3.40.50.280">
    <property type="entry name" value="Cobalamin-binding domain"/>
    <property type="match status" value="1"/>
</dbReference>
<sequence length="297" mass="30833">MASVIEGDVIPRLVLAHRRAAVAAGGVVAAGRPHGQRDPRCDLDGRSGALGGNAGGPGGGPVNRPGDGMTAFEAARPDADVETFAHLILSNDMDRAVALLDDRRARGATFEGLCASVLGPTARLLEAYWSGDACDFTDLTVGLGRLQRLLHDLDHEVAPERALCDLNHRVLVSAVPGEQHTFGVSMLSALFQRAGWHVTDALVVESFEDLVAQVRDDPFPLIGLWVGGPCRLPGVATGIDALRRASAHPEARILVAGPPCAAPASDGAALGADALAETAPEAVARAECLLGRPVEPN</sequence>
<evidence type="ECO:0000259" key="2">
    <source>
        <dbReference type="PROSITE" id="PS51332"/>
    </source>
</evidence>
<dbReference type="InterPro" id="IPR006158">
    <property type="entry name" value="Cobalamin-bd"/>
</dbReference>
<comment type="caution">
    <text evidence="3">The sequence shown here is derived from an EMBL/GenBank/DDBJ whole genome shotgun (WGS) entry which is preliminary data.</text>
</comment>
<keyword evidence="4" id="KW-1185">Reference proteome</keyword>
<dbReference type="EMBL" id="JACIGI010000001">
    <property type="protein sequence ID" value="MBB4284371.1"/>
    <property type="molecule type" value="Genomic_DNA"/>
</dbReference>
<protein>
    <submittedName>
        <fullName evidence="3">Methanogenic corrinoid protein MtbC1</fullName>
    </submittedName>
</protein>
<feature type="domain" description="B12-binding" evidence="2">
    <location>
        <begin position="167"/>
        <end position="297"/>
    </location>
</feature>
<dbReference type="GO" id="GO:0046872">
    <property type="term" value="F:metal ion binding"/>
    <property type="evidence" value="ECO:0007669"/>
    <property type="project" value="InterPro"/>
</dbReference>
<dbReference type="SUPFAM" id="SSF52242">
    <property type="entry name" value="Cobalamin (vitamin B12)-binding domain"/>
    <property type="match status" value="1"/>
</dbReference>
<dbReference type="GO" id="GO:0031419">
    <property type="term" value="F:cobalamin binding"/>
    <property type="evidence" value="ECO:0007669"/>
    <property type="project" value="InterPro"/>
</dbReference>
<dbReference type="Proteomes" id="UP000555728">
    <property type="component" value="Unassembled WGS sequence"/>
</dbReference>
<gene>
    <name evidence="3" type="ORF">GGD88_000077</name>
</gene>